<dbReference type="Gene3D" id="3.20.20.380">
    <property type="entry name" value="Copper homeostasis (CutC) domain"/>
    <property type="match status" value="1"/>
</dbReference>
<accession>A0ABT7UGR0</accession>
<dbReference type="PANTHER" id="PTHR12598">
    <property type="entry name" value="COPPER HOMEOSTASIS PROTEIN CUTC"/>
    <property type="match status" value="1"/>
</dbReference>
<dbReference type="SUPFAM" id="SSF110395">
    <property type="entry name" value="CutC-like"/>
    <property type="match status" value="1"/>
</dbReference>
<organism evidence="3 4">
    <name type="scientific">Massilimicrobiota timonensis</name>
    <dbReference type="NCBI Taxonomy" id="1776392"/>
    <lineage>
        <taxon>Bacteria</taxon>
        <taxon>Bacillati</taxon>
        <taxon>Bacillota</taxon>
        <taxon>Erysipelotrichia</taxon>
        <taxon>Erysipelotrichales</taxon>
        <taxon>Erysipelotrichaceae</taxon>
        <taxon>Massilimicrobiota</taxon>
    </lineage>
</organism>
<dbReference type="InterPro" id="IPR036822">
    <property type="entry name" value="CutC-like_dom_sf"/>
</dbReference>
<keyword evidence="2" id="KW-0963">Cytoplasm</keyword>
<dbReference type="Pfam" id="PF03932">
    <property type="entry name" value="CutC"/>
    <property type="match status" value="1"/>
</dbReference>
<gene>
    <name evidence="2" type="primary">cutC</name>
    <name evidence="3" type="ORF">QUV98_03280</name>
</gene>
<dbReference type="Proteomes" id="UP001529275">
    <property type="component" value="Unassembled WGS sequence"/>
</dbReference>
<evidence type="ECO:0000256" key="1">
    <source>
        <dbReference type="ARBA" id="ARBA00007768"/>
    </source>
</evidence>
<comment type="caution">
    <text evidence="3">The sequence shown here is derived from an EMBL/GenBank/DDBJ whole genome shotgun (WGS) entry which is preliminary data.</text>
</comment>
<dbReference type="PANTHER" id="PTHR12598:SF0">
    <property type="entry name" value="COPPER HOMEOSTASIS PROTEIN CUTC HOMOLOG"/>
    <property type="match status" value="1"/>
</dbReference>
<sequence>MKPIVEICCGSYSDALAAWKAGATRIELNSALSLGGLTPSLATLKMTKQNTNLKVITMIRPRGAGFCYDEEEYEVMKQDAKIMLENGADGLAFGFLDASGHIDEKRTQEFVELIHAYHKEAVFHRAFDCVDDPFQAIEILIQLGVDRLLTSGLKAKAIDALELLEKLQQRYGQDIEILVGSGVNASNVLEILQKTKVQQVHSSCKDWVEDASTIAKDVSFAYAPAPHEKDYEIVSQKLVENILQQL</sequence>
<proteinExistence type="inferred from homology"/>
<comment type="similarity">
    <text evidence="1 2">Belongs to the CutC family.</text>
</comment>
<comment type="caution">
    <text evidence="2">Once thought to be involved in copper homeostasis, experiments in E.coli have shown this is not the case.</text>
</comment>
<dbReference type="HAMAP" id="MF_00795">
    <property type="entry name" value="CutC"/>
    <property type="match status" value="1"/>
</dbReference>
<evidence type="ECO:0000313" key="4">
    <source>
        <dbReference type="Proteomes" id="UP001529275"/>
    </source>
</evidence>
<name>A0ABT7UGR0_9FIRM</name>
<evidence type="ECO:0000256" key="2">
    <source>
        <dbReference type="HAMAP-Rule" id="MF_00795"/>
    </source>
</evidence>
<protein>
    <recommendedName>
        <fullName evidence="2">PF03932 family protein CutC</fullName>
    </recommendedName>
</protein>
<reference evidence="4" key="1">
    <citation type="submission" date="2023-06" db="EMBL/GenBank/DDBJ databases">
        <title>Identification and characterization of horizontal gene transfer across gut microbiota members of farm animals based on homology search.</title>
        <authorList>
            <person name="Zeman M."/>
            <person name="Kubasova T."/>
            <person name="Jahodarova E."/>
            <person name="Nykrynova M."/>
            <person name="Rychlik I."/>
        </authorList>
    </citation>
    <scope>NUCLEOTIDE SEQUENCE [LARGE SCALE GENOMIC DNA]</scope>
    <source>
        <strain evidence="4">ET341</strain>
    </source>
</reference>
<keyword evidence="4" id="KW-1185">Reference proteome</keyword>
<dbReference type="RefSeq" id="WP_168080728.1">
    <property type="nucleotide sequence ID" value="NZ_JAUDCK010000007.1"/>
</dbReference>
<comment type="subcellular location">
    <subcellularLocation>
        <location evidence="2">Cytoplasm</location>
    </subcellularLocation>
</comment>
<dbReference type="InterPro" id="IPR005627">
    <property type="entry name" value="CutC-like"/>
</dbReference>
<dbReference type="EMBL" id="JAUDCK010000007">
    <property type="protein sequence ID" value="MDM8195340.1"/>
    <property type="molecule type" value="Genomic_DNA"/>
</dbReference>
<evidence type="ECO:0000313" key="3">
    <source>
        <dbReference type="EMBL" id="MDM8195340.1"/>
    </source>
</evidence>